<evidence type="ECO:0000256" key="3">
    <source>
        <dbReference type="ARBA" id="ARBA00022737"/>
    </source>
</evidence>
<keyword evidence="2" id="KW-0479">Metal-binding</keyword>
<feature type="domain" description="Xylanolytic transcriptional activator regulatory" evidence="8">
    <location>
        <begin position="197"/>
        <end position="417"/>
    </location>
</feature>
<evidence type="ECO:0000259" key="8">
    <source>
        <dbReference type="Pfam" id="PF04082"/>
    </source>
</evidence>
<feature type="compositionally biased region" description="Pro residues" evidence="7">
    <location>
        <begin position="564"/>
        <end position="582"/>
    </location>
</feature>
<dbReference type="Proteomes" id="UP001345827">
    <property type="component" value="Unassembled WGS sequence"/>
</dbReference>
<sequence length="801" mass="87200">MSCASLTPDRDMNEVDSLARHEKLHTRRRATKDGFATDTVVKPPTPDSLGSTDINDQSTTAPATTYDYAGAVPDEQPFDSLSTSVPQSAPQSLDVDFDLIWPDSEDLFQSIMSTETSNQWQMPLGTLPFSASPTASDVAFGTPSSFDERPSSIGTIPSGGNHQAVQDVSKMVSNLSSSVTAAAKSTSITSIFLDECLHMFFVKFIPTFPVLHRATFVFRDCAHPLLLNAIAIGSLYLGPKDAVTKGEALWRLAHTAMATSWQNLITHRGPYDTCEGVQLIITAILGQVYGALSKNRAIRSTSQAFHSLGFVWARRCGMFDSQPYPLSSVPSHDAEDAHKEQQWRLWVAREIQQRALLAHYMLDGLISQMSGVPTSVRHATNQLGLPSSDAAFEASTASEWISHMQSQPLPSSPTAPTFRSILRRLFHPHPPANGNEPSSSSSRWLDNIDTNNTITTTNTNLPLSAFSHKVILEGLQSLISDDDTDEITAVGVPTRREVRCALNQVYESITLNATLSSADRLETLLRWHSICLDTVVDTLLLCRNLCSRYDITQHIWPTREGGGPAPPAQPAQPQPQPQPPQQPSHLHSHSQTSSSSSSKNLDNLVAWVGTPAARIALLHAMAIQEIVEQLPRGRAHAIHMPSSLFATATVYAVFALAGTPALKIPCSVVWQDVILLDTNGTTSNTSHTSHNDFLSLSDLNTAAAAGTGTGIGISMGMGMSMNMSTASGMNSLSSQNSQNNLNETDTVRYIRGDVLYGSNVTSRNLLYELNSIQKLFRCLFAQWGVAYDMESVVEQWISLCH</sequence>
<feature type="region of interest" description="Disordered" evidence="7">
    <location>
        <begin position="70"/>
        <end position="89"/>
    </location>
</feature>
<feature type="compositionally biased region" description="Low complexity" evidence="7">
    <location>
        <begin position="583"/>
        <end position="598"/>
    </location>
</feature>
<keyword evidence="3" id="KW-0677">Repeat</keyword>
<protein>
    <recommendedName>
        <fullName evidence="8">Xylanolytic transcriptional activator regulatory domain-containing protein</fullName>
    </recommendedName>
</protein>
<feature type="region of interest" description="Disordered" evidence="7">
    <location>
        <begin position="557"/>
        <end position="598"/>
    </location>
</feature>
<evidence type="ECO:0000256" key="1">
    <source>
        <dbReference type="ARBA" id="ARBA00004123"/>
    </source>
</evidence>
<feature type="compositionally biased region" description="Polar residues" evidence="7">
    <location>
        <begin position="48"/>
        <end position="61"/>
    </location>
</feature>
<proteinExistence type="predicted"/>
<dbReference type="GO" id="GO:0000981">
    <property type="term" value="F:DNA-binding transcription factor activity, RNA polymerase II-specific"/>
    <property type="evidence" value="ECO:0007669"/>
    <property type="project" value="InterPro"/>
</dbReference>
<feature type="compositionally biased region" description="Basic and acidic residues" evidence="7">
    <location>
        <begin position="8"/>
        <end position="21"/>
    </location>
</feature>
<name>A0AAV9PYA0_9PEZI</name>
<feature type="compositionally biased region" description="Polar residues" evidence="7">
    <location>
        <begin position="79"/>
        <end position="89"/>
    </location>
</feature>
<reference evidence="9 10" key="1">
    <citation type="submission" date="2023-06" db="EMBL/GenBank/DDBJ databases">
        <title>Black Yeasts Isolated from many extreme environments.</title>
        <authorList>
            <person name="Coleine C."/>
            <person name="Stajich J.E."/>
            <person name="Selbmann L."/>
        </authorList>
    </citation>
    <scope>NUCLEOTIDE SEQUENCE [LARGE SCALE GENOMIC DNA]</scope>
    <source>
        <strain evidence="9 10">CCFEE 5887</strain>
    </source>
</reference>
<dbReference type="GO" id="GO:0005634">
    <property type="term" value="C:nucleus"/>
    <property type="evidence" value="ECO:0007669"/>
    <property type="project" value="UniProtKB-SubCell"/>
</dbReference>
<accession>A0AAV9PYA0</accession>
<evidence type="ECO:0000313" key="10">
    <source>
        <dbReference type="Proteomes" id="UP001345827"/>
    </source>
</evidence>
<dbReference type="PANTHER" id="PTHR40626:SF14">
    <property type="entry name" value="C2H2 TYPE ZINC FINGER DOMAIN PROTEIN (AFU_ORTHOLOGUE AFUA_1G02360)"/>
    <property type="match status" value="1"/>
</dbReference>
<keyword evidence="6" id="KW-0539">Nucleus</keyword>
<dbReference type="InterPro" id="IPR051059">
    <property type="entry name" value="VerF-like"/>
</dbReference>
<dbReference type="GO" id="GO:0000978">
    <property type="term" value="F:RNA polymerase II cis-regulatory region sequence-specific DNA binding"/>
    <property type="evidence" value="ECO:0007669"/>
    <property type="project" value="InterPro"/>
</dbReference>
<evidence type="ECO:0000256" key="2">
    <source>
        <dbReference type="ARBA" id="ARBA00022723"/>
    </source>
</evidence>
<gene>
    <name evidence="9" type="ORF">LTR25_008237</name>
</gene>
<dbReference type="EMBL" id="JAXLQG010000016">
    <property type="protein sequence ID" value="KAK5531907.1"/>
    <property type="molecule type" value="Genomic_DNA"/>
</dbReference>
<evidence type="ECO:0000256" key="4">
    <source>
        <dbReference type="ARBA" id="ARBA00022771"/>
    </source>
</evidence>
<dbReference type="InterPro" id="IPR007219">
    <property type="entry name" value="XnlR_reg_dom"/>
</dbReference>
<comment type="subcellular location">
    <subcellularLocation>
        <location evidence="1">Nucleus</location>
    </subcellularLocation>
</comment>
<keyword evidence="10" id="KW-1185">Reference proteome</keyword>
<organism evidence="9 10">
    <name type="scientific">Vermiconidia calcicola</name>
    <dbReference type="NCBI Taxonomy" id="1690605"/>
    <lineage>
        <taxon>Eukaryota</taxon>
        <taxon>Fungi</taxon>
        <taxon>Dikarya</taxon>
        <taxon>Ascomycota</taxon>
        <taxon>Pezizomycotina</taxon>
        <taxon>Dothideomycetes</taxon>
        <taxon>Dothideomycetidae</taxon>
        <taxon>Mycosphaerellales</taxon>
        <taxon>Extremaceae</taxon>
        <taxon>Vermiconidia</taxon>
    </lineage>
</organism>
<dbReference type="CDD" id="cd12148">
    <property type="entry name" value="fungal_TF_MHR"/>
    <property type="match status" value="1"/>
</dbReference>
<dbReference type="GO" id="GO:0008270">
    <property type="term" value="F:zinc ion binding"/>
    <property type="evidence" value="ECO:0007669"/>
    <property type="project" value="UniProtKB-KW"/>
</dbReference>
<dbReference type="Pfam" id="PF04082">
    <property type="entry name" value="Fungal_trans"/>
    <property type="match status" value="1"/>
</dbReference>
<dbReference type="GO" id="GO:0000785">
    <property type="term" value="C:chromatin"/>
    <property type="evidence" value="ECO:0007669"/>
    <property type="project" value="TreeGrafter"/>
</dbReference>
<dbReference type="PANTHER" id="PTHR40626">
    <property type="entry name" value="MIP31509P"/>
    <property type="match status" value="1"/>
</dbReference>
<feature type="region of interest" description="Disordered" evidence="7">
    <location>
        <begin position="1"/>
        <end position="61"/>
    </location>
</feature>
<keyword evidence="5" id="KW-0862">Zinc</keyword>
<evidence type="ECO:0000256" key="5">
    <source>
        <dbReference type="ARBA" id="ARBA00022833"/>
    </source>
</evidence>
<evidence type="ECO:0000256" key="6">
    <source>
        <dbReference type="ARBA" id="ARBA00023242"/>
    </source>
</evidence>
<evidence type="ECO:0000256" key="7">
    <source>
        <dbReference type="SAM" id="MobiDB-lite"/>
    </source>
</evidence>
<dbReference type="GO" id="GO:0006351">
    <property type="term" value="P:DNA-templated transcription"/>
    <property type="evidence" value="ECO:0007669"/>
    <property type="project" value="InterPro"/>
</dbReference>
<comment type="caution">
    <text evidence="9">The sequence shown here is derived from an EMBL/GenBank/DDBJ whole genome shotgun (WGS) entry which is preliminary data.</text>
</comment>
<keyword evidence="4" id="KW-0863">Zinc-finger</keyword>
<evidence type="ECO:0000313" key="9">
    <source>
        <dbReference type="EMBL" id="KAK5531907.1"/>
    </source>
</evidence>
<dbReference type="AlphaFoldDB" id="A0AAV9PYA0"/>